<gene>
    <name evidence="9" type="ORF">TBRA_LOCUS16562</name>
</gene>
<dbReference type="Gene3D" id="1.10.30.10">
    <property type="entry name" value="High mobility group box domain"/>
    <property type="match status" value="1"/>
</dbReference>
<evidence type="ECO:0000313" key="10">
    <source>
        <dbReference type="Proteomes" id="UP000479190"/>
    </source>
</evidence>
<dbReference type="InterPro" id="IPR050140">
    <property type="entry name" value="SRY-related_HMG-box_TF-like"/>
</dbReference>
<dbReference type="SMART" id="SM00398">
    <property type="entry name" value="HMG"/>
    <property type="match status" value="1"/>
</dbReference>
<feature type="compositionally biased region" description="Polar residues" evidence="7">
    <location>
        <begin position="42"/>
        <end position="73"/>
    </location>
</feature>
<feature type="region of interest" description="Disordered" evidence="7">
    <location>
        <begin position="341"/>
        <end position="438"/>
    </location>
</feature>
<feature type="region of interest" description="Disordered" evidence="7">
    <location>
        <begin position="101"/>
        <end position="151"/>
    </location>
</feature>
<dbReference type="Pfam" id="PF00505">
    <property type="entry name" value="HMG_box"/>
    <property type="match status" value="1"/>
</dbReference>
<dbReference type="InterPro" id="IPR022097">
    <property type="entry name" value="SOX_fam"/>
</dbReference>
<reference evidence="9 10" key="1">
    <citation type="submission" date="2020-02" db="EMBL/GenBank/DDBJ databases">
        <authorList>
            <person name="Ferguson B K."/>
        </authorList>
    </citation>
    <scope>NUCLEOTIDE SEQUENCE [LARGE SCALE GENOMIC DNA]</scope>
</reference>
<dbReference type="GO" id="GO:0030182">
    <property type="term" value="P:neuron differentiation"/>
    <property type="evidence" value="ECO:0007669"/>
    <property type="project" value="TreeGrafter"/>
</dbReference>
<accession>A0A6H5J4K0</accession>
<feature type="compositionally biased region" description="Low complexity" evidence="7">
    <location>
        <begin position="421"/>
        <end position="438"/>
    </location>
</feature>
<evidence type="ECO:0000256" key="2">
    <source>
        <dbReference type="ARBA" id="ARBA00023015"/>
    </source>
</evidence>
<evidence type="ECO:0000256" key="5">
    <source>
        <dbReference type="ARBA" id="ARBA00023242"/>
    </source>
</evidence>
<dbReference type="Pfam" id="PF12336">
    <property type="entry name" value="SOXp"/>
    <property type="match status" value="1"/>
</dbReference>
<proteinExistence type="predicted"/>
<protein>
    <recommendedName>
        <fullName evidence="8">HMG box domain-containing protein</fullName>
    </recommendedName>
</protein>
<dbReference type="CDD" id="cd01388">
    <property type="entry name" value="HMG-box_SoxB"/>
    <property type="match status" value="1"/>
</dbReference>
<feature type="DNA-binding region" description="HMG box" evidence="6">
    <location>
        <begin position="149"/>
        <end position="217"/>
    </location>
</feature>
<dbReference type="OrthoDB" id="6247875at2759"/>
<feature type="compositionally biased region" description="Low complexity" evidence="7">
    <location>
        <begin position="74"/>
        <end position="89"/>
    </location>
</feature>
<dbReference type="InterPro" id="IPR009071">
    <property type="entry name" value="HMG_box_dom"/>
</dbReference>
<feature type="compositionally biased region" description="Low complexity" evidence="7">
    <location>
        <begin position="101"/>
        <end position="144"/>
    </location>
</feature>
<evidence type="ECO:0000256" key="7">
    <source>
        <dbReference type="SAM" id="MobiDB-lite"/>
    </source>
</evidence>
<dbReference type="SUPFAM" id="SSF47095">
    <property type="entry name" value="HMG-box"/>
    <property type="match status" value="1"/>
</dbReference>
<dbReference type="AlphaFoldDB" id="A0A6H5J4K0"/>
<dbReference type="InterPro" id="IPR036910">
    <property type="entry name" value="HMG_box_dom_sf"/>
</dbReference>
<name>A0A6H5J4K0_9HYME</name>
<feature type="compositionally biased region" description="Polar residues" evidence="7">
    <location>
        <begin position="341"/>
        <end position="356"/>
    </location>
</feature>
<dbReference type="GO" id="GO:0007420">
    <property type="term" value="P:brain development"/>
    <property type="evidence" value="ECO:0007669"/>
    <property type="project" value="TreeGrafter"/>
</dbReference>
<dbReference type="GO" id="GO:0000978">
    <property type="term" value="F:RNA polymerase II cis-regulatory region sequence-specific DNA binding"/>
    <property type="evidence" value="ECO:0007669"/>
    <property type="project" value="TreeGrafter"/>
</dbReference>
<keyword evidence="2" id="KW-0805">Transcription regulation</keyword>
<sequence length="483" mass="53804">MLTMESDMKGLHANIPPHPHQGVSPMGHHSVSPYAPLGSLMHSPTLSGSPPNMNNLSISNVNHHHQSMQNHYASMQSQQQQQTSHQQNMSQNLMSLNLHNAAPQSQQQQQQQQPQHHHQSPQSHNNQTQTQHAPNNNNNTSKNNNIDRVKRPMNAFMVWSRGQRRKMAQENPKMHNSEISKRLGAEWKLLTENEKRPFIDEAKRLRAVHMKEHPDYKYRPRRKTKTLMKKDKFQLGGSASVGGILDQRQVANNTSSQQAPISRENCYNMPNGYLPNSYGILNDPATPYQPHYGHLSAAAAAASYSSRYDMQHPLASGNPPSQINAYINGFACNAYGQPTSNVQGGSPSPYSQVQAGSQMSSNNSPSGSSIKSEPTSPGSVGVTPSPTGPSASAPSKPRDNSQFMNQQSVQPTHQQSHHQHQQLQQLQQHQQHQQQQPTSELAQMFNMMIENPAQNMIDQHNYYSNAGVDAMGQHQVIPPIPHM</sequence>
<dbReference type="GO" id="GO:0000122">
    <property type="term" value="P:negative regulation of transcription by RNA polymerase II"/>
    <property type="evidence" value="ECO:0007669"/>
    <property type="project" value="TreeGrafter"/>
</dbReference>
<comment type="subcellular location">
    <subcellularLocation>
        <location evidence="1">Nucleus</location>
    </subcellularLocation>
</comment>
<keyword evidence="10" id="KW-1185">Reference proteome</keyword>
<feature type="domain" description="HMG box" evidence="8">
    <location>
        <begin position="149"/>
        <end position="217"/>
    </location>
</feature>
<keyword evidence="3 6" id="KW-0238">DNA-binding</keyword>
<feature type="region of interest" description="Disordered" evidence="7">
    <location>
        <begin position="1"/>
        <end position="89"/>
    </location>
</feature>
<dbReference type="FunFam" id="1.10.30.10:FF:000002">
    <property type="entry name" value="transcription factor Sox-2"/>
    <property type="match status" value="1"/>
</dbReference>
<dbReference type="PANTHER" id="PTHR10270">
    <property type="entry name" value="SOX TRANSCRIPTION FACTOR"/>
    <property type="match status" value="1"/>
</dbReference>
<dbReference type="Proteomes" id="UP000479190">
    <property type="component" value="Unassembled WGS sequence"/>
</dbReference>
<evidence type="ECO:0000256" key="3">
    <source>
        <dbReference type="ARBA" id="ARBA00023125"/>
    </source>
</evidence>
<organism evidence="9 10">
    <name type="scientific">Trichogramma brassicae</name>
    <dbReference type="NCBI Taxonomy" id="86971"/>
    <lineage>
        <taxon>Eukaryota</taxon>
        <taxon>Metazoa</taxon>
        <taxon>Ecdysozoa</taxon>
        <taxon>Arthropoda</taxon>
        <taxon>Hexapoda</taxon>
        <taxon>Insecta</taxon>
        <taxon>Pterygota</taxon>
        <taxon>Neoptera</taxon>
        <taxon>Endopterygota</taxon>
        <taxon>Hymenoptera</taxon>
        <taxon>Apocrita</taxon>
        <taxon>Proctotrupomorpha</taxon>
        <taxon>Chalcidoidea</taxon>
        <taxon>Trichogrammatidae</taxon>
        <taxon>Trichogramma</taxon>
    </lineage>
</organism>
<keyword evidence="5 6" id="KW-0539">Nucleus</keyword>
<dbReference type="GO" id="GO:0005634">
    <property type="term" value="C:nucleus"/>
    <property type="evidence" value="ECO:0007669"/>
    <property type="project" value="UniProtKB-SubCell"/>
</dbReference>
<evidence type="ECO:0000256" key="4">
    <source>
        <dbReference type="ARBA" id="ARBA00023163"/>
    </source>
</evidence>
<evidence type="ECO:0000256" key="1">
    <source>
        <dbReference type="ARBA" id="ARBA00004123"/>
    </source>
</evidence>
<feature type="compositionally biased region" description="Low complexity" evidence="7">
    <location>
        <begin position="357"/>
        <end position="395"/>
    </location>
</feature>
<evidence type="ECO:0000313" key="9">
    <source>
        <dbReference type="EMBL" id="CAB0045005.1"/>
    </source>
</evidence>
<keyword evidence="4" id="KW-0804">Transcription</keyword>
<evidence type="ECO:0000256" key="6">
    <source>
        <dbReference type="PROSITE-ProRule" id="PRU00267"/>
    </source>
</evidence>
<dbReference type="GO" id="GO:0001228">
    <property type="term" value="F:DNA-binding transcription activator activity, RNA polymerase II-specific"/>
    <property type="evidence" value="ECO:0007669"/>
    <property type="project" value="TreeGrafter"/>
</dbReference>
<feature type="compositionally biased region" description="Basic and acidic residues" evidence="7">
    <location>
        <begin position="1"/>
        <end position="10"/>
    </location>
</feature>
<dbReference type="PANTHER" id="PTHR10270:SF324">
    <property type="entry name" value="SOX DOMAIN-CONTAINING PROTEIN DICHAETE-RELATED"/>
    <property type="match status" value="1"/>
</dbReference>
<dbReference type="PROSITE" id="PS50118">
    <property type="entry name" value="HMG_BOX_2"/>
    <property type="match status" value="1"/>
</dbReference>
<dbReference type="EMBL" id="CADCXV010001516">
    <property type="protein sequence ID" value="CAB0045005.1"/>
    <property type="molecule type" value="Genomic_DNA"/>
</dbReference>
<evidence type="ECO:0000259" key="8">
    <source>
        <dbReference type="PROSITE" id="PS50118"/>
    </source>
</evidence>